<dbReference type="PhylomeDB" id="A0A060SWJ9"/>
<evidence type="ECO:0000313" key="3">
    <source>
        <dbReference type="EMBL" id="CDP33265.1"/>
    </source>
</evidence>
<reference evidence="3" key="1">
    <citation type="submission" date="2014-02" db="EMBL/GenBank/DDBJ databases">
        <authorList>
            <person name="Genoscope - CEA"/>
        </authorList>
    </citation>
    <scope>NUCLEOTIDE SEQUENCE</scope>
    <source>
        <strain evidence="3">LS3</strain>
    </source>
</reference>
<evidence type="ECO:0000256" key="1">
    <source>
        <dbReference type="ARBA" id="ARBA00009686"/>
    </source>
</evidence>
<protein>
    <submittedName>
        <fullName evidence="3">ARAD1A05566p</fullName>
    </submittedName>
</protein>
<dbReference type="InterPro" id="IPR024253">
    <property type="entry name" value="Phosducin_thioredoxin-like_dom"/>
</dbReference>
<name>A0A060SWJ9_BLAAD</name>
<dbReference type="AlphaFoldDB" id="A0A060SWJ9"/>
<reference evidence="3" key="2">
    <citation type="submission" date="2014-06" db="EMBL/GenBank/DDBJ databases">
        <title>The complete genome of Blastobotrys (Arxula) adeninivorans LS3 - a yeast of biotechnological interest.</title>
        <authorList>
            <person name="Kunze G."/>
            <person name="Gaillardin C."/>
            <person name="Czernicka M."/>
            <person name="Durrens P."/>
            <person name="Martin T."/>
            <person name="Boer E."/>
            <person name="Gabaldon T."/>
            <person name="Cruz J."/>
            <person name="Talla E."/>
            <person name="Marck C."/>
            <person name="Goffeau A."/>
            <person name="Barbe V."/>
            <person name="Baret P."/>
            <person name="Baronian K."/>
            <person name="Beier S."/>
            <person name="Bleykasten C."/>
            <person name="Bode R."/>
            <person name="Casaregola S."/>
            <person name="Despons L."/>
            <person name="Fairhead C."/>
            <person name="Giersberg M."/>
            <person name="Gierski P."/>
            <person name="Hahnel U."/>
            <person name="Hartmann A."/>
            <person name="Jankowska D."/>
            <person name="Jubin C."/>
            <person name="Jung P."/>
            <person name="Lafontaine I."/>
            <person name="Leh-Louis V."/>
            <person name="Lemaire M."/>
            <person name="Marcet-Houben M."/>
            <person name="Mascher M."/>
            <person name="Morel G."/>
            <person name="Richard G.-F."/>
            <person name="Riechen J."/>
            <person name="Sacerdot C."/>
            <person name="Sarkar A."/>
            <person name="Savel G."/>
            <person name="Schacherer J."/>
            <person name="Sherman D."/>
            <person name="Straub M.-L."/>
            <person name="Stein N."/>
            <person name="Thierry A."/>
            <person name="Trautwein-Schult A."/>
            <person name="Westhof E."/>
            <person name="Worch S."/>
            <person name="Dujon B."/>
            <person name="Souciet J.-L."/>
            <person name="Wincker P."/>
            <person name="Scholz U."/>
            <person name="Neuveglise N."/>
        </authorList>
    </citation>
    <scope>NUCLEOTIDE SEQUENCE</scope>
    <source>
        <strain evidence="3">LS3</strain>
    </source>
</reference>
<dbReference type="InterPro" id="IPR036249">
    <property type="entry name" value="Thioredoxin-like_sf"/>
</dbReference>
<feature type="domain" description="Phosducin" evidence="2">
    <location>
        <begin position="58"/>
        <end position="221"/>
    </location>
</feature>
<dbReference type="Pfam" id="PF02114">
    <property type="entry name" value="Phosducin"/>
    <property type="match status" value="1"/>
</dbReference>
<accession>A0A060SWJ9</accession>
<gene>
    <name evidence="3" type="ORF">GNLVRS02_ARAD1A05566g</name>
</gene>
<proteinExistence type="inferred from homology"/>
<dbReference type="Gene3D" id="3.40.30.10">
    <property type="entry name" value="Glutaredoxin"/>
    <property type="match status" value="1"/>
</dbReference>
<evidence type="ECO:0000259" key="2">
    <source>
        <dbReference type="Pfam" id="PF02114"/>
    </source>
</evidence>
<dbReference type="SUPFAM" id="SSF52833">
    <property type="entry name" value="Thioredoxin-like"/>
    <property type="match status" value="1"/>
</dbReference>
<organism evidence="3">
    <name type="scientific">Blastobotrys adeninivorans</name>
    <name type="common">Yeast</name>
    <name type="synonym">Arxula adeninivorans</name>
    <dbReference type="NCBI Taxonomy" id="409370"/>
    <lineage>
        <taxon>Eukaryota</taxon>
        <taxon>Fungi</taxon>
        <taxon>Dikarya</taxon>
        <taxon>Ascomycota</taxon>
        <taxon>Saccharomycotina</taxon>
        <taxon>Dipodascomycetes</taxon>
        <taxon>Dipodascales</taxon>
        <taxon>Trichomonascaceae</taxon>
        <taxon>Blastobotrys</taxon>
    </lineage>
</organism>
<dbReference type="PANTHER" id="PTHR21148">
    <property type="entry name" value="THIOREDOXIN DOMAIN-CONTAINING PROTEIN 9"/>
    <property type="match status" value="1"/>
</dbReference>
<dbReference type="CDD" id="cd02989">
    <property type="entry name" value="Phd_like_TxnDC9"/>
    <property type="match status" value="1"/>
</dbReference>
<dbReference type="EMBL" id="HG937691">
    <property type="protein sequence ID" value="CDP33265.1"/>
    <property type="molecule type" value="Genomic_DNA"/>
</dbReference>
<comment type="similarity">
    <text evidence="1">Belongs to the phosducin family.</text>
</comment>
<sequence length="240" mass="27077">MSHVSEPPISTAEITKNANQSRVIMLDDKTSRVLDKYQDTLYNRREEDSDDDFDEDDFMDMIDNDPSLAGYREKRLQELSQQMTTAKRNLETGGYGTVLEVDSEKEVLEKTTKVTGDGTKLSIVHFHQPEFQRCKIMSARLKTLAQKHLNTQFLQVNATKAPFLASKLGIRVLPFVVGYVNGQEAVRLVGFEQLGNSDDFKVEALEALLIRAGVLGRHANLSSTRKERVRSSQADYSDSE</sequence>